<keyword evidence="2" id="KW-0547">Nucleotide-binding</keyword>
<dbReference type="InterPro" id="IPR017871">
    <property type="entry name" value="ABC_transporter-like_CS"/>
</dbReference>
<dbReference type="GO" id="GO:0005524">
    <property type="term" value="F:ATP binding"/>
    <property type="evidence" value="ECO:0007669"/>
    <property type="project" value="UniProtKB-KW"/>
</dbReference>
<dbReference type="PANTHER" id="PTHR42939">
    <property type="entry name" value="ABC TRANSPORTER ATP-BINDING PROTEIN ALBC-RELATED"/>
    <property type="match status" value="1"/>
</dbReference>
<keyword evidence="1" id="KW-0813">Transport</keyword>
<gene>
    <name evidence="5" type="ORF">SAMN04488506_1721</name>
</gene>
<evidence type="ECO:0000313" key="6">
    <source>
        <dbReference type="Proteomes" id="UP000199136"/>
    </source>
</evidence>
<dbReference type="InterPro" id="IPR027417">
    <property type="entry name" value="P-loop_NTPase"/>
</dbReference>
<dbReference type="STRING" id="82801.SAMN04488506_1721"/>
<dbReference type="InterPro" id="IPR051782">
    <property type="entry name" value="ABC_Transporter_VariousFunc"/>
</dbReference>
<dbReference type="RefSeq" id="WP_092480757.1">
    <property type="nucleotide sequence ID" value="NZ_FOXW01000006.1"/>
</dbReference>
<keyword evidence="3 5" id="KW-0067">ATP-binding</keyword>
<dbReference type="OrthoDB" id="9804819at2"/>
<dbReference type="PANTHER" id="PTHR42939:SF1">
    <property type="entry name" value="ABC TRANSPORTER ATP-BINDING PROTEIN ALBC-RELATED"/>
    <property type="match status" value="1"/>
</dbReference>
<evidence type="ECO:0000256" key="2">
    <source>
        <dbReference type="ARBA" id="ARBA00022741"/>
    </source>
</evidence>
<evidence type="ECO:0000256" key="3">
    <source>
        <dbReference type="ARBA" id="ARBA00022840"/>
    </source>
</evidence>
<reference evidence="5 6" key="1">
    <citation type="submission" date="2016-10" db="EMBL/GenBank/DDBJ databases">
        <authorList>
            <person name="de Groot N.N."/>
        </authorList>
    </citation>
    <scope>NUCLEOTIDE SEQUENCE [LARGE SCALE GENOMIC DNA]</scope>
    <source>
        <strain evidence="5 6">DSM 20581</strain>
    </source>
</reference>
<organism evidence="5 6">
    <name type="scientific">Desemzia incerta</name>
    <dbReference type="NCBI Taxonomy" id="82801"/>
    <lineage>
        <taxon>Bacteria</taxon>
        <taxon>Bacillati</taxon>
        <taxon>Bacillota</taxon>
        <taxon>Bacilli</taxon>
        <taxon>Lactobacillales</taxon>
        <taxon>Carnobacteriaceae</taxon>
        <taxon>Desemzia</taxon>
    </lineage>
</organism>
<protein>
    <submittedName>
        <fullName evidence="5">ABC-2 type transport system ATP-binding protein</fullName>
    </submittedName>
</protein>
<dbReference type="AlphaFoldDB" id="A0A1I5Y207"/>
<evidence type="ECO:0000259" key="4">
    <source>
        <dbReference type="PROSITE" id="PS50893"/>
    </source>
</evidence>
<dbReference type="SUPFAM" id="SSF52540">
    <property type="entry name" value="P-loop containing nucleoside triphosphate hydrolases"/>
    <property type="match status" value="1"/>
</dbReference>
<sequence>MMNVVEVQNVEKNYGAKEVLKNFSLTVQKGDIYVLLGRNGAGKSTLFKLLTGLSKATNGEVRIFNETKDIEKVKTKIGSNINEPVFYEHLSAAENLSIHCDYMKASKNRIEEWLKVVGLSVDNDRPVKEYSLGMRQRLVLARCLVHDPELLVIDEPLNGLDPRGIKQFRELLEEISLLGKTIIMSSHILTEVELVATRIGVIYDGHLVLNDQKTALVSAHQNQLEDFLISKMEGEY</sequence>
<proteinExistence type="predicted"/>
<dbReference type="InterPro" id="IPR003439">
    <property type="entry name" value="ABC_transporter-like_ATP-bd"/>
</dbReference>
<evidence type="ECO:0000313" key="5">
    <source>
        <dbReference type="EMBL" id="SFQ38223.1"/>
    </source>
</evidence>
<keyword evidence="6" id="KW-1185">Reference proteome</keyword>
<dbReference type="InterPro" id="IPR003593">
    <property type="entry name" value="AAA+_ATPase"/>
</dbReference>
<dbReference type="Gene3D" id="3.40.50.300">
    <property type="entry name" value="P-loop containing nucleotide triphosphate hydrolases"/>
    <property type="match status" value="1"/>
</dbReference>
<feature type="domain" description="ABC transporter" evidence="4">
    <location>
        <begin position="5"/>
        <end position="229"/>
    </location>
</feature>
<dbReference type="Pfam" id="PF00005">
    <property type="entry name" value="ABC_tran"/>
    <property type="match status" value="1"/>
</dbReference>
<dbReference type="PROSITE" id="PS00211">
    <property type="entry name" value="ABC_TRANSPORTER_1"/>
    <property type="match status" value="1"/>
</dbReference>
<dbReference type="Proteomes" id="UP000199136">
    <property type="component" value="Unassembled WGS sequence"/>
</dbReference>
<name>A0A1I5Y207_9LACT</name>
<dbReference type="PROSITE" id="PS50893">
    <property type="entry name" value="ABC_TRANSPORTER_2"/>
    <property type="match status" value="1"/>
</dbReference>
<dbReference type="SMART" id="SM00382">
    <property type="entry name" value="AAA"/>
    <property type="match status" value="1"/>
</dbReference>
<dbReference type="EMBL" id="FOXW01000006">
    <property type="protein sequence ID" value="SFQ38223.1"/>
    <property type="molecule type" value="Genomic_DNA"/>
</dbReference>
<dbReference type="GO" id="GO:0016887">
    <property type="term" value="F:ATP hydrolysis activity"/>
    <property type="evidence" value="ECO:0007669"/>
    <property type="project" value="InterPro"/>
</dbReference>
<evidence type="ECO:0000256" key="1">
    <source>
        <dbReference type="ARBA" id="ARBA00022448"/>
    </source>
</evidence>
<accession>A0A1I5Y207</accession>